<organism evidence="4 5">
    <name type="scientific">Papaver somniferum</name>
    <name type="common">Opium poppy</name>
    <dbReference type="NCBI Taxonomy" id="3469"/>
    <lineage>
        <taxon>Eukaryota</taxon>
        <taxon>Viridiplantae</taxon>
        <taxon>Streptophyta</taxon>
        <taxon>Embryophyta</taxon>
        <taxon>Tracheophyta</taxon>
        <taxon>Spermatophyta</taxon>
        <taxon>Magnoliopsida</taxon>
        <taxon>Ranunculales</taxon>
        <taxon>Papaveraceae</taxon>
        <taxon>Papaveroideae</taxon>
        <taxon>Papaver</taxon>
    </lineage>
</organism>
<sequence length="154" mass="17398">MAIDEKYGLYIGNLSPKTTRDDLSDKFMRWGSSFSSQIVEDKITGRPRGFAFVYYQDERALEDALMHTIGTKLHGRVLNIKRAHRNTGKGDSAMVIEGNLVAIYVEKAILQETVLVLTVEVMVGAVKTVHTATVVGTWPFRPRMLFIKCYKMLL</sequence>
<accession>A0A4Y7LBI8</accession>
<dbReference type="Gramene" id="RZC82377">
    <property type="protein sequence ID" value="RZC82377"/>
    <property type="gene ID" value="C5167_045161"/>
</dbReference>
<dbReference type="Gene3D" id="3.30.70.330">
    <property type="match status" value="1"/>
</dbReference>
<dbReference type="PANTHER" id="PTHR48028">
    <property type="entry name" value="GLYCINE-RICH RNA-BINDING PROTEIN RZ1A"/>
    <property type="match status" value="1"/>
</dbReference>
<dbReference type="InterPro" id="IPR012677">
    <property type="entry name" value="Nucleotide-bd_a/b_plait_sf"/>
</dbReference>
<dbReference type="Pfam" id="PF00076">
    <property type="entry name" value="RRM_1"/>
    <property type="match status" value="1"/>
</dbReference>
<dbReference type="PROSITE" id="PS50102">
    <property type="entry name" value="RRM"/>
    <property type="match status" value="1"/>
</dbReference>
<protein>
    <recommendedName>
        <fullName evidence="3">RRM domain-containing protein</fullName>
    </recommendedName>
</protein>
<dbReference type="InterPro" id="IPR000504">
    <property type="entry name" value="RRM_dom"/>
</dbReference>
<evidence type="ECO:0000313" key="4">
    <source>
        <dbReference type="EMBL" id="RZC82377.1"/>
    </source>
</evidence>
<dbReference type="InterPro" id="IPR051106">
    <property type="entry name" value="RNA-bind/splicing_reg"/>
</dbReference>
<gene>
    <name evidence="4" type="ORF">C5167_045161</name>
</gene>
<dbReference type="AlphaFoldDB" id="A0A4Y7LBI8"/>
<dbReference type="EMBL" id="CM010725">
    <property type="protein sequence ID" value="RZC82377.1"/>
    <property type="molecule type" value="Genomic_DNA"/>
</dbReference>
<dbReference type="SMART" id="SM00360">
    <property type="entry name" value="RRM"/>
    <property type="match status" value="1"/>
</dbReference>
<evidence type="ECO:0000256" key="1">
    <source>
        <dbReference type="ARBA" id="ARBA00022884"/>
    </source>
</evidence>
<keyword evidence="1 2" id="KW-0694">RNA-binding</keyword>
<evidence type="ECO:0000259" key="3">
    <source>
        <dbReference type="PROSITE" id="PS50102"/>
    </source>
</evidence>
<dbReference type="InterPro" id="IPR035979">
    <property type="entry name" value="RBD_domain_sf"/>
</dbReference>
<dbReference type="GO" id="GO:0003723">
    <property type="term" value="F:RNA binding"/>
    <property type="evidence" value="ECO:0007669"/>
    <property type="project" value="UniProtKB-UniRule"/>
</dbReference>
<dbReference type="SUPFAM" id="SSF54928">
    <property type="entry name" value="RNA-binding domain, RBD"/>
    <property type="match status" value="1"/>
</dbReference>
<proteinExistence type="predicted"/>
<dbReference type="OrthoDB" id="1933251at2759"/>
<evidence type="ECO:0000313" key="5">
    <source>
        <dbReference type="Proteomes" id="UP000316621"/>
    </source>
</evidence>
<dbReference type="PANTHER" id="PTHR48028:SF2">
    <property type="entry name" value="GLYCINE-RICH RNA-BINDING PROTEIN RZ1A"/>
    <property type="match status" value="1"/>
</dbReference>
<feature type="domain" description="RRM" evidence="3">
    <location>
        <begin position="7"/>
        <end position="85"/>
    </location>
</feature>
<dbReference type="STRING" id="3469.A0A4Y7LBI8"/>
<name>A0A4Y7LBI8_PAPSO</name>
<evidence type="ECO:0000256" key="2">
    <source>
        <dbReference type="PROSITE-ProRule" id="PRU00176"/>
    </source>
</evidence>
<reference evidence="4 5" key="1">
    <citation type="journal article" date="2018" name="Science">
        <title>The opium poppy genome and morphinan production.</title>
        <authorList>
            <person name="Guo L."/>
            <person name="Winzer T."/>
            <person name="Yang X."/>
            <person name="Li Y."/>
            <person name="Ning Z."/>
            <person name="He Z."/>
            <person name="Teodor R."/>
            <person name="Lu Y."/>
            <person name="Bowser T.A."/>
            <person name="Graham I.A."/>
            <person name="Ye K."/>
        </authorList>
    </citation>
    <scope>NUCLEOTIDE SEQUENCE [LARGE SCALE GENOMIC DNA]</scope>
    <source>
        <strain evidence="5">cv. HN1</strain>
        <tissue evidence="4">Leaves</tissue>
    </source>
</reference>
<keyword evidence="5" id="KW-1185">Reference proteome</keyword>
<dbReference type="Proteomes" id="UP000316621">
    <property type="component" value="Chromosome 11"/>
</dbReference>